<accession>A0A0D2CMB3</accession>
<feature type="region of interest" description="Disordered" evidence="1">
    <location>
        <begin position="1"/>
        <end position="41"/>
    </location>
</feature>
<reference evidence="2 3" key="1">
    <citation type="submission" date="2015-01" db="EMBL/GenBank/DDBJ databases">
        <title>The Genome Sequence of Exophiala xenobiotica CBS118157.</title>
        <authorList>
            <consortium name="The Broad Institute Genomics Platform"/>
            <person name="Cuomo C."/>
            <person name="de Hoog S."/>
            <person name="Gorbushina A."/>
            <person name="Stielow B."/>
            <person name="Teixiera M."/>
            <person name="Abouelleil A."/>
            <person name="Chapman S.B."/>
            <person name="Priest M."/>
            <person name="Young S.K."/>
            <person name="Wortman J."/>
            <person name="Nusbaum C."/>
            <person name="Birren B."/>
        </authorList>
    </citation>
    <scope>NUCLEOTIDE SEQUENCE [LARGE SCALE GENOMIC DNA]</scope>
    <source>
        <strain evidence="2 3">CBS 118157</strain>
    </source>
</reference>
<organism evidence="2 3">
    <name type="scientific">Exophiala xenobiotica</name>
    <dbReference type="NCBI Taxonomy" id="348802"/>
    <lineage>
        <taxon>Eukaryota</taxon>
        <taxon>Fungi</taxon>
        <taxon>Dikarya</taxon>
        <taxon>Ascomycota</taxon>
        <taxon>Pezizomycotina</taxon>
        <taxon>Eurotiomycetes</taxon>
        <taxon>Chaetothyriomycetidae</taxon>
        <taxon>Chaetothyriales</taxon>
        <taxon>Herpotrichiellaceae</taxon>
        <taxon>Exophiala</taxon>
    </lineage>
</organism>
<keyword evidence="3" id="KW-1185">Reference proteome</keyword>
<feature type="region of interest" description="Disordered" evidence="1">
    <location>
        <begin position="72"/>
        <end position="100"/>
    </location>
</feature>
<dbReference type="OrthoDB" id="4150178at2759"/>
<dbReference type="Proteomes" id="UP000054342">
    <property type="component" value="Unassembled WGS sequence"/>
</dbReference>
<protein>
    <submittedName>
        <fullName evidence="2">Uncharacterized protein</fullName>
    </submittedName>
</protein>
<feature type="compositionally biased region" description="Low complexity" evidence="1">
    <location>
        <begin position="27"/>
        <end position="41"/>
    </location>
</feature>
<dbReference type="EMBL" id="KN847322">
    <property type="protein sequence ID" value="KIW50967.1"/>
    <property type="molecule type" value="Genomic_DNA"/>
</dbReference>
<evidence type="ECO:0000313" key="3">
    <source>
        <dbReference type="Proteomes" id="UP000054342"/>
    </source>
</evidence>
<dbReference type="AlphaFoldDB" id="A0A0D2CMB3"/>
<evidence type="ECO:0000256" key="1">
    <source>
        <dbReference type="SAM" id="MobiDB-lite"/>
    </source>
</evidence>
<evidence type="ECO:0000313" key="2">
    <source>
        <dbReference type="EMBL" id="KIW50967.1"/>
    </source>
</evidence>
<dbReference type="RefSeq" id="XP_013311551.1">
    <property type="nucleotide sequence ID" value="XM_013456097.1"/>
</dbReference>
<proteinExistence type="predicted"/>
<gene>
    <name evidence="2" type="ORF">PV05_09739</name>
</gene>
<dbReference type="GeneID" id="25331647"/>
<name>A0A0D2CMB3_9EURO</name>
<dbReference type="HOGENOM" id="CLU_983635_0_0_1"/>
<sequence>MDDINSFPGFEGFEWNEPPPVPDHVRSGVIPGSPNSPGGPSAAVLFLPRAVPPGFPLTPEELEELQATNSKHTNDLSTGEGHDSIEDTGPPFEPCGPSPEHEARCEARYNLYKDTLNSIGSRYTWLKLHATALTLSENSIKSILTRLCYLAALKNSAAPEIHARQHLIRSRQVTNIEPHIIINHIEWIRFIGRFPALVSQVMKHVTWVELLNKEYRKAEPAWKGFWDDVERHGGLPGMHHMDALDAMHKKRVFLQGKIVDGEAVLANLFMQEPIWLQWEVNGL</sequence>